<dbReference type="CDD" id="cd06587">
    <property type="entry name" value="VOC"/>
    <property type="match status" value="1"/>
</dbReference>
<sequence length="169" mass="18879">MVLRRSATPTSSMGGFHTALLTHSMDMSVAFYSLFGFTPVHKFKTSGARAAWLQSNFLEGNLEVIEIPSHMIQSTPKKCNNLEEKGAPGLYHISFDVTASCLTLSTLLQELDAQSRLKFNKTLRILEPPAQRMLGSLTCEICFLSDPNNIPVELIRRISQLAHPMEPDW</sequence>
<dbReference type="EMBL" id="HBGH01004985">
    <property type="protein sequence ID" value="CAD9230677.1"/>
    <property type="molecule type" value="Transcribed_RNA"/>
</dbReference>
<reference evidence="1" key="1">
    <citation type="submission" date="2021-01" db="EMBL/GenBank/DDBJ databases">
        <authorList>
            <person name="Corre E."/>
            <person name="Pelletier E."/>
            <person name="Niang G."/>
            <person name="Scheremetjew M."/>
            <person name="Finn R."/>
            <person name="Kale V."/>
            <person name="Holt S."/>
            <person name="Cochrane G."/>
            <person name="Meng A."/>
            <person name="Brown T."/>
            <person name="Cohen L."/>
        </authorList>
    </citation>
    <scope>NUCLEOTIDE SEQUENCE</scope>
    <source>
        <strain evidence="1">SAG 36.94</strain>
    </source>
</reference>
<dbReference type="Gene3D" id="3.10.180.10">
    <property type="entry name" value="2,3-Dihydroxybiphenyl 1,2-Dioxygenase, domain 1"/>
    <property type="match status" value="1"/>
</dbReference>
<accession>A0A7S1TAM8</accession>
<protein>
    <recommendedName>
        <fullName evidence="2">VOC domain-containing protein</fullName>
    </recommendedName>
</protein>
<dbReference type="InterPro" id="IPR029068">
    <property type="entry name" value="Glyas_Bleomycin-R_OHBP_Dase"/>
</dbReference>
<dbReference type="SUPFAM" id="SSF54593">
    <property type="entry name" value="Glyoxalase/Bleomycin resistance protein/Dihydroxybiphenyl dioxygenase"/>
    <property type="match status" value="1"/>
</dbReference>
<name>A0A7S1TAM8_9RHOD</name>
<evidence type="ECO:0008006" key="2">
    <source>
        <dbReference type="Google" id="ProtNLM"/>
    </source>
</evidence>
<proteinExistence type="predicted"/>
<organism evidence="1">
    <name type="scientific">Compsopogon caeruleus</name>
    <dbReference type="NCBI Taxonomy" id="31354"/>
    <lineage>
        <taxon>Eukaryota</taxon>
        <taxon>Rhodophyta</taxon>
        <taxon>Compsopogonophyceae</taxon>
        <taxon>Compsopogonales</taxon>
        <taxon>Compsopogonaceae</taxon>
        <taxon>Compsopogon</taxon>
    </lineage>
</organism>
<gene>
    <name evidence="1" type="ORF">CCAE0312_LOCUS2730</name>
</gene>
<dbReference type="AlphaFoldDB" id="A0A7S1TAM8"/>
<evidence type="ECO:0000313" key="1">
    <source>
        <dbReference type="EMBL" id="CAD9230677.1"/>
    </source>
</evidence>